<dbReference type="EMBL" id="JARLKZ010000008">
    <property type="protein sequence ID" value="MEC0240788.1"/>
    <property type="molecule type" value="Genomic_DNA"/>
</dbReference>
<dbReference type="Pfam" id="PF08281">
    <property type="entry name" value="Sigma70_r4_2"/>
    <property type="match status" value="1"/>
</dbReference>
<proteinExistence type="inferred from homology"/>
<dbReference type="PANTHER" id="PTHR43133:SF51">
    <property type="entry name" value="RNA POLYMERASE SIGMA FACTOR"/>
    <property type="match status" value="1"/>
</dbReference>
<comment type="similarity">
    <text evidence="1">Belongs to the sigma-70 factor family. ECF subfamily.</text>
</comment>
<keyword evidence="2" id="KW-0805">Transcription regulation</keyword>
<evidence type="ECO:0000256" key="1">
    <source>
        <dbReference type="ARBA" id="ARBA00010641"/>
    </source>
</evidence>
<dbReference type="NCBIfam" id="TIGR02937">
    <property type="entry name" value="sigma70-ECF"/>
    <property type="match status" value="1"/>
</dbReference>
<dbReference type="InterPro" id="IPR036388">
    <property type="entry name" value="WH-like_DNA-bd_sf"/>
</dbReference>
<dbReference type="SUPFAM" id="SSF88946">
    <property type="entry name" value="Sigma2 domain of RNA polymerase sigma factors"/>
    <property type="match status" value="1"/>
</dbReference>
<dbReference type="InterPro" id="IPR014284">
    <property type="entry name" value="RNA_pol_sigma-70_dom"/>
</dbReference>
<evidence type="ECO:0000313" key="7">
    <source>
        <dbReference type="EMBL" id="MEC0240788.1"/>
    </source>
</evidence>
<dbReference type="Proteomes" id="UP001344632">
    <property type="component" value="Unassembled WGS sequence"/>
</dbReference>
<dbReference type="InterPro" id="IPR039425">
    <property type="entry name" value="RNA_pol_sigma-70-like"/>
</dbReference>
<gene>
    <name evidence="7" type="ORF">P4H66_13105</name>
</gene>
<accession>A0ABU6GNI6</accession>
<dbReference type="InterPro" id="IPR013324">
    <property type="entry name" value="RNA_pol_sigma_r3/r4-like"/>
</dbReference>
<keyword evidence="8" id="KW-1185">Reference proteome</keyword>
<name>A0ABU6GNI6_9BACL</name>
<evidence type="ECO:0000259" key="5">
    <source>
        <dbReference type="Pfam" id="PF04542"/>
    </source>
</evidence>
<feature type="domain" description="RNA polymerase sigma-70 region 2" evidence="5">
    <location>
        <begin position="28"/>
        <end position="94"/>
    </location>
</feature>
<evidence type="ECO:0000259" key="6">
    <source>
        <dbReference type="Pfam" id="PF08281"/>
    </source>
</evidence>
<evidence type="ECO:0000256" key="2">
    <source>
        <dbReference type="ARBA" id="ARBA00023015"/>
    </source>
</evidence>
<sequence>MKGETRLGQSYVKKAQQGDRQAFVAAMRHVEGDLYSMARSILRSNEDCADAMQEAMLHAYKSLPSLREPAYFKTWLFRILINECNRIFSKQSRTLPIDPSVLEPSVNGGYDKIELREAVEHLDEPMRTVISLHYFRDMPIKEISSLLELSEGAVKTRLHRARKALVEALQYNGERKVEFQ</sequence>
<feature type="domain" description="RNA polymerase sigma factor 70 region 4 type 2" evidence="6">
    <location>
        <begin position="114"/>
        <end position="165"/>
    </location>
</feature>
<evidence type="ECO:0000313" key="8">
    <source>
        <dbReference type="Proteomes" id="UP001344632"/>
    </source>
</evidence>
<dbReference type="InterPro" id="IPR013249">
    <property type="entry name" value="RNA_pol_sigma70_r4_t2"/>
</dbReference>
<dbReference type="PANTHER" id="PTHR43133">
    <property type="entry name" value="RNA POLYMERASE ECF-TYPE SIGMA FACTO"/>
    <property type="match status" value="1"/>
</dbReference>
<dbReference type="InterPro" id="IPR013325">
    <property type="entry name" value="RNA_pol_sigma_r2"/>
</dbReference>
<dbReference type="RefSeq" id="WP_326088987.1">
    <property type="nucleotide sequence ID" value="NZ_JARLKZ010000008.1"/>
</dbReference>
<evidence type="ECO:0000256" key="4">
    <source>
        <dbReference type="ARBA" id="ARBA00023163"/>
    </source>
</evidence>
<dbReference type="Pfam" id="PF04542">
    <property type="entry name" value="Sigma70_r2"/>
    <property type="match status" value="1"/>
</dbReference>
<dbReference type="InterPro" id="IPR007627">
    <property type="entry name" value="RNA_pol_sigma70_r2"/>
</dbReference>
<keyword evidence="3" id="KW-0731">Sigma factor</keyword>
<protein>
    <submittedName>
        <fullName evidence="7">Sigma-70 family RNA polymerase sigma factor</fullName>
    </submittedName>
</protein>
<dbReference type="Gene3D" id="1.10.10.10">
    <property type="entry name" value="Winged helix-like DNA-binding domain superfamily/Winged helix DNA-binding domain"/>
    <property type="match status" value="1"/>
</dbReference>
<evidence type="ECO:0000256" key="3">
    <source>
        <dbReference type="ARBA" id="ARBA00023082"/>
    </source>
</evidence>
<dbReference type="CDD" id="cd06171">
    <property type="entry name" value="Sigma70_r4"/>
    <property type="match status" value="1"/>
</dbReference>
<organism evidence="7 8">
    <name type="scientific">Paenibacillus dokdonensis</name>
    <dbReference type="NCBI Taxonomy" id="2567944"/>
    <lineage>
        <taxon>Bacteria</taxon>
        <taxon>Bacillati</taxon>
        <taxon>Bacillota</taxon>
        <taxon>Bacilli</taxon>
        <taxon>Bacillales</taxon>
        <taxon>Paenibacillaceae</taxon>
        <taxon>Paenibacillus</taxon>
    </lineage>
</organism>
<keyword evidence="4" id="KW-0804">Transcription</keyword>
<dbReference type="SUPFAM" id="SSF88659">
    <property type="entry name" value="Sigma3 and sigma4 domains of RNA polymerase sigma factors"/>
    <property type="match status" value="1"/>
</dbReference>
<comment type="caution">
    <text evidence="7">The sequence shown here is derived from an EMBL/GenBank/DDBJ whole genome shotgun (WGS) entry which is preliminary data.</text>
</comment>
<dbReference type="Gene3D" id="1.10.1740.10">
    <property type="match status" value="1"/>
</dbReference>
<reference evidence="7 8" key="1">
    <citation type="submission" date="2023-03" db="EMBL/GenBank/DDBJ databases">
        <title>Bacillus Genome Sequencing.</title>
        <authorList>
            <person name="Dunlap C."/>
        </authorList>
    </citation>
    <scope>NUCLEOTIDE SEQUENCE [LARGE SCALE GENOMIC DNA]</scope>
    <source>
        <strain evidence="7 8">BD-525</strain>
    </source>
</reference>